<accession>A0A1W0CFP4</accession>
<sequence length="328" mass="33953">MLAVVQSAPGGVDTLQVDEIAPPLRGAGQLLVRVMAAGVNRADLAQRAGHYPPPPGASPILGLEVAGVVEEADAGSRFQPGDAVFGLISGGGYAEYAVLEEALAIAKPDWLSWVEAASLPEAWMTAWFNLVEKAGLQAGETVLVHAGASGVGAAAIQLAGLLGAQAYASAGSEEKAAFCRELGAVQAFNYRQTPAFGPMVKDWGGVDVVLDPVGASYLNDNLSALKPDGRLVNIGLLGGAKAELNLGALLMKRIALIGSTLRPQPLEVKARLARAVEARILPALEQGKLRLTLDSSYPLTQVADAHAYVEANRNLGKVVLTLFPVVAG</sequence>
<dbReference type="InterPro" id="IPR013154">
    <property type="entry name" value="ADH-like_N"/>
</dbReference>
<evidence type="ECO:0000259" key="3">
    <source>
        <dbReference type="SMART" id="SM00829"/>
    </source>
</evidence>
<keyword evidence="2" id="KW-0560">Oxidoreductase</keyword>
<gene>
    <name evidence="4" type="ORF">B0T45_20260</name>
</gene>
<name>A0A1W0CFP4_9NEIS</name>
<dbReference type="InterPro" id="IPR014189">
    <property type="entry name" value="Quinone_OxRdtase_PIG3"/>
</dbReference>
<evidence type="ECO:0000313" key="4">
    <source>
        <dbReference type="EMBL" id="OQS33519.1"/>
    </source>
</evidence>
<dbReference type="Pfam" id="PF08240">
    <property type="entry name" value="ADH_N"/>
    <property type="match status" value="1"/>
</dbReference>
<keyword evidence="1" id="KW-0521">NADP</keyword>
<comment type="caution">
    <text evidence="4">The sequence shown here is derived from an EMBL/GenBank/DDBJ whole genome shotgun (WGS) entry which is preliminary data.</text>
</comment>
<dbReference type="EMBL" id="MUKV01000038">
    <property type="protein sequence ID" value="OQS33519.1"/>
    <property type="molecule type" value="Genomic_DNA"/>
</dbReference>
<dbReference type="Gene3D" id="3.90.180.10">
    <property type="entry name" value="Medium-chain alcohol dehydrogenases, catalytic domain"/>
    <property type="match status" value="1"/>
</dbReference>
<dbReference type="Proteomes" id="UP000192721">
    <property type="component" value="Unassembled WGS sequence"/>
</dbReference>
<feature type="domain" description="Enoyl reductase (ER)" evidence="3">
    <location>
        <begin position="10"/>
        <end position="320"/>
    </location>
</feature>
<dbReference type="InterPro" id="IPR036291">
    <property type="entry name" value="NAD(P)-bd_dom_sf"/>
</dbReference>
<organism evidence="4 5">
    <name type="scientific">Chromobacterium haemolyticum</name>
    <dbReference type="NCBI Taxonomy" id="394935"/>
    <lineage>
        <taxon>Bacteria</taxon>
        <taxon>Pseudomonadati</taxon>
        <taxon>Pseudomonadota</taxon>
        <taxon>Betaproteobacteria</taxon>
        <taxon>Neisseriales</taxon>
        <taxon>Chromobacteriaceae</taxon>
        <taxon>Chromobacterium</taxon>
    </lineage>
</organism>
<dbReference type="GO" id="GO:0070402">
    <property type="term" value="F:NADPH binding"/>
    <property type="evidence" value="ECO:0007669"/>
    <property type="project" value="TreeGrafter"/>
</dbReference>
<proteinExistence type="predicted"/>
<dbReference type="SMART" id="SM00829">
    <property type="entry name" value="PKS_ER"/>
    <property type="match status" value="1"/>
</dbReference>
<dbReference type="CDD" id="cd05276">
    <property type="entry name" value="p53_inducible_oxidoreductase"/>
    <property type="match status" value="1"/>
</dbReference>
<dbReference type="Gene3D" id="3.40.50.720">
    <property type="entry name" value="NAD(P)-binding Rossmann-like Domain"/>
    <property type="match status" value="1"/>
</dbReference>
<evidence type="ECO:0000256" key="2">
    <source>
        <dbReference type="ARBA" id="ARBA00023002"/>
    </source>
</evidence>
<dbReference type="AlphaFoldDB" id="A0A1W0CFP4"/>
<dbReference type="RefSeq" id="WP_081556717.1">
    <property type="nucleotide sequence ID" value="NZ_MUKV01000038.1"/>
</dbReference>
<dbReference type="SUPFAM" id="SSF50129">
    <property type="entry name" value="GroES-like"/>
    <property type="match status" value="1"/>
</dbReference>
<dbReference type="InterPro" id="IPR020843">
    <property type="entry name" value="ER"/>
</dbReference>
<dbReference type="GO" id="GO:0016651">
    <property type="term" value="F:oxidoreductase activity, acting on NAD(P)H"/>
    <property type="evidence" value="ECO:0007669"/>
    <property type="project" value="TreeGrafter"/>
</dbReference>
<evidence type="ECO:0000256" key="1">
    <source>
        <dbReference type="ARBA" id="ARBA00022857"/>
    </source>
</evidence>
<dbReference type="PANTHER" id="PTHR48106:SF18">
    <property type="entry name" value="QUINONE OXIDOREDUCTASE PIG3"/>
    <property type="match status" value="1"/>
</dbReference>
<dbReference type="Pfam" id="PF00107">
    <property type="entry name" value="ADH_zinc_N"/>
    <property type="match status" value="1"/>
</dbReference>
<dbReference type="NCBIfam" id="TIGR02824">
    <property type="entry name" value="quinone_pig3"/>
    <property type="match status" value="1"/>
</dbReference>
<dbReference type="SUPFAM" id="SSF51735">
    <property type="entry name" value="NAD(P)-binding Rossmann-fold domains"/>
    <property type="match status" value="1"/>
</dbReference>
<dbReference type="InterPro" id="IPR011032">
    <property type="entry name" value="GroES-like_sf"/>
</dbReference>
<dbReference type="PANTHER" id="PTHR48106">
    <property type="entry name" value="QUINONE OXIDOREDUCTASE PIG3-RELATED"/>
    <property type="match status" value="1"/>
</dbReference>
<dbReference type="InterPro" id="IPR013149">
    <property type="entry name" value="ADH-like_C"/>
</dbReference>
<evidence type="ECO:0000313" key="5">
    <source>
        <dbReference type="Proteomes" id="UP000192721"/>
    </source>
</evidence>
<reference evidence="4 5" key="1">
    <citation type="submission" date="2017-02" db="EMBL/GenBank/DDBJ databases">
        <title>Chromobacterium haemolyticum H5244.</title>
        <authorList>
            <person name="Gulvik C.A."/>
        </authorList>
    </citation>
    <scope>NUCLEOTIDE SEQUENCE [LARGE SCALE GENOMIC DNA]</scope>
    <source>
        <strain evidence="4 5">H5244</strain>
    </source>
</reference>
<protein>
    <submittedName>
        <fullName evidence="4">NAD(P)H-quinone oxidoreductase</fullName>
    </submittedName>
</protein>